<dbReference type="Proteomes" id="UP000733379">
    <property type="component" value="Unassembled WGS sequence"/>
</dbReference>
<gene>
    <name evidence="1" type="ORF">KO481_35570</name>
</gene>
<protein>
    <submittedName>
        <fullName evidence="1">Uncharacterized protein</fullName>
    </submittedName>
</protein>
<sequence length="105" mass="10731">MTSVELHEGLTGVASSHMQIAAGVGAAISVNRVPASPKPGALDVVTCMISQVMTAYNPTFFTPTCTAVGYQQAGSSAVHQANSTYHSTDASGGAEVASRDVFLRS</sequence>
<proteinExistence type="predicted"/>
<dbReference type="RefSeq" id="WP_215922886.1">
    <property type="nucleotide sequence ID" value="NZ_JAHKNI010000016.1"/>
</dbReference>
<organism evidence="1 2">
    <name type="scientific">Nocardia albiluteola</name>
    <dbReference type="NCBI Taxonomy" id="2842303"/>
    <lineage>
        <taxon>Bacteria</taxon>
        <taxon>Bacillati</taxon>
        <taxon>Actinomycetota</taxon>
        <taxon>Actinomycetes</taxon>
        <taxon>Mycobacteriales</taxon>
        <taxon>Nocardiaceae</taxon>
        <taxon>Nocardia</taxon>
    </lineage>
</organism>
<comment type="caution">
    <text evidence="1">The sequence shown here is derived from an EMBL/GenBank/DDBJ whole genome shotgun (WGS) entry which is preliminary data.</text>
</comment>
<evidence type="ECO:0000313" key="2">
    <source>
        <dbReference type="Proteomes" id="UP000733379"/>
    </source>
</evidence>
<dbReference type="EMBL" id="JAHKNI010000016">
    <property type="protein sequence ID" value="MBU3066826.1"/>
    <property type="molecule type" value="Genomic_DNA"/>
</dbReference>
<keyword evidence="2" id="KW-1185">Reference proteome</keyword>
<evidence type="ECO:0000313" key="1">
    <source>
        <dbReference type="EMBL" id="MBU3066826.1"/>
    </source>
</evidence>
<accession>A0ABS6BAQ1</accession>
<name>A0ABS6BAQ1_9NOCA</name>
<reference evidence="1 2" key="1">
    <citation type="submission" date="2021-06" db="EMBL/GenBank/DDBJ databases">
        <title>Actinomycetes sequencing.</title>
        <authorList>
            <person name="Shan Q."/>
        </authorList>
    </citation>
    <scope>NUCLEOTIDE SEQUENCE [LARGE SCALE GENOMIC DNA]</scope>
    <source>
        <strain evidence="1 2">NEAU-G5</strain>
    </source>
</reference>